<dbReference type="Proteomes" id="UP000279959">
    <property type="component" value="Chromosome"/>
</dbReference>
<evidence type="ECO:0000313" key="4">
    <source>
        <dbReference type="Proteomes" id="UP000279959"/>
    </source>
</evidence>
<evidence type="ECO:0000256" key="2">
    <source>
        <dbReference type="SAM" id="SignalP"/>
    </source>
</evidence>
<protein>
    <submittedName>
        <fullName evidence="3">Uncharacterized protein</fullName>
    </submittedName>
</protein>
<accession>A0A494W867</accession>
<proteinExistence type="predicted"/>
<dbReference type="RefSeq" id="WP_066698301.1">
    <property type="nucleotide sequence ID" value="NZ_AP018664.1"/>
</dbReference>
<feature type="compositionally biased region" description="Basic and acidic residues" evidence="1">
    <location>
        <begin position="93"/>
        <end position="108"/>
    </location>
</feature>
<feature type="signal peptide" evidence="2">
    <location>
        <begin position="1"/>
        <end position="20"/>
    </location>
</feature>
<feature type="region of interest" description="Disordered" evidence="1">
    <location>
        <begin position="72"/>
        <end position="108"/>
    </location>
</feature>
<gene>
    <name evidence="3" type="ORF">SAMIE_1003210</name>
</gene>
<dbReference type="EMBL" id="AP018664">
    <property type="protein sequence ID" value="BBD96820.1"/>
    <property type="molecule type" value="Genomic_DNA"/>
</dbReference>
<dbReference type="AlphaFoldDB" id="A0A494W867"/>
<dbReference type="KEGG" id="sami:SAMIE_1003210"/>
<feature type="chain" id="PRO_5019862563" evidence="2">
    <location>
        <begin position="21"/>
        <end position="108"/>
    </location>
</feature>
<name>A0A494W867_9SPHN</name>
<organism evidence="3 4">
    <name type="scientific">Sphingobium amiense</name>
    <dbReference type="NCBI Taxonomy" id="135719"/>
    <lineage>
        <taxon>Bacteria</taxon>
        <taxon>Pseudomonadati</taxon>
        <taxon>Pseudomonadota</taxon>
        <taxon>Alphaproteobacteria</taxon>
        <taxon>Sphingomonadales</taxon>
        <taxon>Sphingomonadaceae</taxon>
        <taxon>Sphingobium</taxon>
    </lineage>
</organism>
<sequence length="108" mass="11247">MFIAVASLAMMAATAPSADAVGTGRKDFTKCLSAQVQPALDAKKSTGDFQASIKKACATQEAAFRAAIVAQDKGDKMSDSASASDADDQISEYVDKITSEYEESSRPG</sequence>
<evidence type="ECO:0000256" key="1">
    <source>
        <dbReference type="SAM" id="MobiDB-lite"/>
    </source>
</evidence>
<keyword evidence="2" id="KW-0732">Signal</keyword>
<reference evidence="3" key="1">
    <citation type="submission" date="2018-05" db="EMBL/GenBank/DDBJ databases">
        <title>Complete Genome Sequence of the Nonylphenol-Degrading Bacterium Sphingobium amiense DSM 16289T.</title>
        <authorList>
            <person name="Ootsuka M."/>
            <person name="Nishizawa T."/>
            <person name="Ohta H."/>
        </authorList>
    </citation>
    <scope>NUCLEOTIDE SEQUENCE [LARGE SCALE GENOMIC DNA]</scope>
    <source>
        <strain evidence="3">DSM 16289</strain>
    </source>
</reference>
<evidence type="ECO:0000313" key="3">
    <source>
        <dbReference type="EMBL" id="BBD96820.1"/>
    </source>
</evidence>
<keyword evidence="4" id="KW-1185">Reference proteome</keyword>